<dbReference type="AlphaFoldDB" id="A0A392QWQ1"/>
<dbReference type="EMBL" id="LXQA010165673">
    <property type="protein sequence ID" value="MCI28429.1"/>
    <property type="molecule type" value="Genomic_DNA"/>
</dbReference>
<reference evidence="1 2" key="1">
    <citation type="journal article" date="2018" name="Front. Plant Sci.">
        <title>Red Clover (Trifolium pratense) and Zigzag Clover (T. medium) - A Picture of Genomic Similarities and Differences.</title>
        <authorList>
            <person name="Dluhosova J."/>
            <person name="Istvanek J."/>
            <person name="Nedelnik J."/>
            <person name="Repkova J."/>
        </authorList>
    </citation>
    <scope>NUCLEOTIDE SEQUENCE [LARGE SCALE GENOMIC DNA]</scope>
    <source>
        <strain evidence="2">cv. 10/8</strain>
        <tissue evidence="1">Leaf</tissue>
    </source>
</reference>
<accession>A0A392QWQ1</accession>
<dbReference type="Proteomes" id="UP000265520">
    <property type="component" value="Unassembled WGS sequence"/>
</dbReference>
<feature type="non-terminal residue" evidence="1">
    <location>
        <position position="69"/>
    </location>
</feature>
<protein>
    <submittedName>
        <fullName evidence="1">Uncharacterized protein</fullName>
    </submittedName>
</protein>
<proteinExistence type="predicted"/>
<sequence>MGIPETRWDTRSPLGMGLGLSFLSPLEFGMILGKPELYEFGEGKTRPRRAPLPCLVVRRVKKYLQAGDK</sequence>
<name>A0A392QWQ1_9FABA</name>
<keyword evidence="2" id="KW-1185">Reference proteome</keyword>
<comment type="caution">
    <text evidence="1">The sequence shown here is derived from an EMBL/GenBank/DDBJ whole genome shotgun (WGS) entry which is preliminary data.</text>
</comment>
<evidence type="ECO:0000313" key="1">
    <source>
        <dbReference type="EMBL" id="MCI28429.1"/>
    </source>
</evidence>
<evidence type="ECO:0000313" key="2">
    <source>
        <dbReference type="Proteomes" id="UP000265520"/>
    </source>
</evidence>
<organism evidence="1 2">
    <name type="scientific">Trifolium medium</name>
    <dbReference type="NCBI Taxonomy" id="97028"/>
    <lineage>
        <taxon>Eukaryota</taxon>
        <taxon>Viridiplantae</taxon>
        <taxon>Streptophyta</taxon>
        <taxon>Embryophyta</taxon>
        <taxon>Tracheophyta</taxon>
        <taxon>Spermatophyta</taxon>
        <taxon>Magnoliopsida</taxon>
        <taxon>eudicotyledons</taxon>
        <taxon>Gunneridae</taxon>
        <taxon>Pentapetalae</taxon>
        <taxon>rosids</taxon>
        <taxon>fabids</taxon>
        <taxon>Fabales</taxon>
        <taxon>Fabaceae</taxon>
        <taxon>Papilionoideae</taxon>
        <taxon>50 kb inversion clade</taxon>
        <taxon>NPAAA clade</taxon>
        <taxon>Hologalegina</taxon>
        <taxon>IRL clade</taxon>
        <taxon>Trifolieae</taxon>
        <taxon>Trifolium</taxon>
    </lineage>
</organism>